<proteinExistence type="predicted"/>
<name>A0A7X3FIK5_9BACL</name>
<sequence>MNITWTREVVTMYIGRDDQGRIRRYESRRPKDYVEPVAKPRKGEIRCSPKIKMKTEEKPSK</sequence>
<evidence type="ECO:0000313" key="1">
    <source>
        <dbReference type="EMBL" id="MVP00365.1"/>
    </source>
</evidence>
<accession>A0A7X3FIK5</accession>
<reference evidence="1 2" key="1">
    <citation type="journal article" date="2019" name="Microorganisms">
        <title>Paenibacillus lutrae sp. nov., A Chitinolytic Species Isolated from A River Otter in Castril Natural Park, Granada, Spain.</title>
        <authorList>
            <person name="Rodriguez M."/>
            <person name="Reina J.C."/>
            <person name="Bejar V."/>
            <person name="Llamas I."/>
        </authorList>
    </citation>
    <scope>NUCLEOTIDE SEQUENCE [LARGE SCALE GENOMIC DNA]</scope>
    <source>
        <strain evidence="1 2">N10</strain>
    </source>
</reference>
<gene>
    <name evidence="1" type="ORF">EDM21_12665</name>
</gene>
<dbReference type="Proteomes" id="UP000490800">
    <property type="component" value="Unassembled WGS sequence"/>
</dbReference>
<keyword evidence="2" id="KW-1185">Reference proteome</keyword>
<dbReference type="EMBL" id="RHLK01000006">
    <property type="protein sequence ID" value="MVP00365.1"/>
    <property type="molecule type" value="Genomic_DNA"/>
</dbReference>
<organism evidence="1 2">
    <name type="scientific">Paenibacillus lutrae</name>
    <dbReference type="NCBI Taxonomy" id="2078573"/>
    <lineage>
        <taxon>Bacteria</taxon>
        <taxon>Bacillati</taxon>
        <taxon>Bacillota</taxon>
        <taxon>Bacilli</taxon>
        <taxon>Bacillales</taxon>
        <taxon>Paenibacillaceae</taxon>
        <taxon>Paenibacillus</taxon>
    </lineage>
</organism>
<evidence type="ECO:0000313" key="2">
    <source>
        <dbReference type="Proteomes" id="UP000490800"/>
    </source>
</evidence>
<protein>
    <submittedName>
        <fullName evidence="1">Uncharacterized protein</fullName>
    </submittedName>
</protein>
<comment type="caution">
    <text evidence="1">The sequence shown here is derived from an EMBL/GenBank/DDBJ whole genome shotgun (WGS) entry which is preliminary data.</text>
</comment>
<dbReference type="RefSeq" id="WP_157335975.1">
    <property type="nucleotide sequence ID" value="NZ_RHLK01000006.1"/>
</dbReference>
<dbReference type="AlphaFoldDB" id="A0A7X3FIK5"/>